<keyword evidence="2" id="KW-1185">Reference proteome</keyword>
<evidence type="ECO:0000313" key="2">
    <source>
        <dbReference type="Proteomes" id="UP000324222"/>
    </source>
</evidence>
<name>A0A5B7CHD9_PORTR</name>
<dbReference type="EMBL" id="VSRR010000040">
    <property type="protein sequence ID" value="MPC08675.1"/>
    <property type="molecule type" value="Genomic_DNA"/>
</dbReference>
<protein>
    <submittedName>
        <fullName evidence="1">Uncharacterized protein</fullName>
    </submittedName>
</protein>
<reference evidence="1 2" key="1">
    <citation type="submission" date="2019-05" db="EMBL/GenBank/DDBJ databases">
        <title>Another draft genome of Portunus trituberculatus and its Hox gene families provides insights of decapod evolution.</title>
        <authorList>
            <person name="Jeong J.-H."/>
            <person name="Song I."/>
            <person name="Kim S."/>
            <person name="Choi T."/>
            <person name="Kim D."/>
            <person name="Ryu S."/>
            <person name="Kim W."/>
        </authorList>
    </citation>
    <scope>NUCLEOTIDE SEQUENCE [LARGE SCALE GENOMIC DNA]</scope>
    <source>
        <tissue evidence="1">Muscle</tissue>
    </source>
</reference>
<comment type="caution">
    <text evidence="1">The sequence shown here is derived from an EMBL/GenBank/DDBJ whole genome shotgun (WGS) entry which is preliminary data.</text>
</comment>
<gene>
    <name evidence="1" type="ORF">E2C01_001268</name>
</gene>
<accession>A0A5B7CHD9</accession>
<evidence type="ECO:0000313" key="1">
    <source>
        <dbReference type="EMBL" id="MPC08675.1"/>
    </source>
</evidence>
<dbReference type="AlphaFoldDB" id="A0A5B7CHD9"/>
<proteinExistence type="predicted"/>
<organism evidence="1 2">
    <name type="scientific">Portunus trituberculatus</name>
    <name type="common">Swimming crab</name>
    <name type="synonym">Neptunus trituberculatus</name>
    <dbReference type="NCBI Taxonomy" id="210409"/>
    <lineage>
        <taxon>Eukaryota</taxon>
        <taxon>Metazoa</taxon>
        <taxon>Ecdysozoa</taxon>
        <taxon>Arthropoda</taxon>
        <taxon>Crustacea</taxon>
        <taxon>Multicrustacea</taxon>
        <taxon>Malacostraca</taxon>
        <taxon>Eumalacostraca</taxon>
        <taxon>Eucarida</taxon>
        <taxon>Decapoda</taxon>
        <taxon>Pleocyemata</taxon>
        <taxon>Brachyura</taxon>
        <taxon>Eubrachyura</taxon>
        <taxon>Portunoidea</taxon>
        <taxon>Portunidae</taxon>
        <taxon>Portuninae</taxon>
        <taxon>Portunus</taxon>
    </lineage>
</organism>
<dbReference type="Proteomes" id="UP000324222">
    <property type="component" value="Unassembled WGS sequence"/>
</dbReference>
<sequence>MVAVDHWKNKRRMAWTAGGRWWQRHSAPGCMSEKAPRSEAATSTGQDAAAKLYFLRTKESSKYNVKESDGSGGMKQVLERAQVSPPGRQIHALNNDKRSAQMCFIC</sequence>